<dbReference type="SUPFAM" id="SSF52540">
    <property type="entry name" value="P-loop containing nucleoside triphosphate hydrolases"/>
    <property type="match status" value="1"/>
</dbReference>
<dbReference type="Gene3D" id="3.40.50.300">
    <property type="entry name" value="P-loop containing nucleotide triphosphate hydrolases"/>
    <property type="match status" value="1"/>
</dbReference>
<dbReference type="Proteomes" id="UP000184509">
    <property type="component" value="Unassembled WGS sequence"/>
</dbReference>
<dbReference type="Pfam" id="PF13635">
    <property type="entry name" value="DUF4143"/>
    <property type="match status" value="1"/>
</dbReference>
<name>A0A1M4WKY0_9BACE</name>
<dbReference type="PANTHER" id="PTHR33295">
    <property type="entry name" value="ATPASE"/>
    <property type="match status" value="1"/>
</dbReference>
<dbReference type="InterPro" id="IPR025420">
    <property type="entry name" value="DUF4143"/>
</dbReference>
<accession>A0A1M4WKY0</accession>
<dbReference type="AlphaFoldDB" id="A0A1M4WKY0"/>
<keyword evidence="4" id="KW-1185">Reference proteome</keyword>
<dbReference type="InterPro" id="IPR027417">
    <property type="entry name" value="P-loop_NTPase"/>
</dbReference>
<dbReference type="Pfam" id="PF13173">
    <property type="entry name" value="AAA_14"/>
    <property type="match status" value="1"/>
</dbReference>
<feature type="domain" description="DUF4143" evidence="2">
    <location>
        <begin position="203"/>
        <end position="345"/>
    </location>
</feature>
<dbReference type="InterPro" id="IPR041682">
    <property type="entry name" value="AAA_14"/>
</dbReference>
<dbReference type="OrthoDB" id="9801840at2"/>
<sequence length="401" mass="46207">MITQEQIAGVIDSQWDVFLRKDTGLRRDALNKLPVIETYATIVTGIRRCGKSTLLLQLLKERFSNAIYLNFEDTRLAGFEISDFARLGNEIIKRKINVLFFDEIQIVSGWEMFIHQKLNEGYQIFITGSNASLLSKELGTHLTGRHISCELFPFSYNEFISFKKLENNSDSLNDYLAHGGIPEYVKSGMGVILNNLMDDILIRDIAIRHSIRDVNSLRQLAVYLISNIGNLVSANKLEGMYGIKSSSTILEYFSYLKDSYLLEFIPQFNYSLKAQARNPKKIYAMDLGLFNENSTAFTDNTGHKLENAVFLYLRNKYPDIYYFKDKGECDFIAMNKGKVQDVIQVCYKIEDTNFEREYNGLVEAMKYFNINKGTIVTFNQKDIFEENDLKIKMIPATEFLQ</sequence>
<protein>
    <recommendedName>
        <fullName evidence="5">AAA+ ATPase domain-containing protein</fullName>
    </recommendedName>
</protein>
<proteinExistence type="predicted"/>
<dbReference type="STRING" id="1297750.SAMN05444405_103105"/>
<gene>
    <name evidence="3" type="ORF">SAMN05444405_103105</name>
</gene>
<evidence type="ECO:0000313" key="3">
    <source>
        <dbReference type="EMBL" id="SHE81713.1"/>
    </source>
</evidence>
<evidence type="ECO:0008006" key="5">
    <source>
        <dbReference type="Google" id="ProtNLM"/>
    </source>
</evidence>
<feature type="domain" description="AAA" evidence="1">
    <location>
        <begin position="40"/>
        <end position="159"/>
    </location>
</feature>
<evidence type="ECO:0000259" key="2">
    <source>
        <dbReference type="Pfam" id="PF13635"/>
    </source>
</evidence>
<dbReference type="RefSeq" id="WP_073399629.1">
    <property type="nucleotide sequence ID" value="NZ_FQTV01000003.1"/>
</dbReference>
<organism evidence="3 4">
    <name type="scientific">Bacteroides luti</name>
    <dbReference type="NCBI Taxonomy" id="1297750"/>
    <lineage>
        <taxon>Bacteria</taxon>
        <taxon>Pseudomonadati</taxon>
        <taxon>Bacteroidota</taxon>
        <taxon>Bacteroidia</taxon>
        <taxon>Bacteroidales</taxon>
        <taxon>Bacteroidaceae</taxon>
        <taxon>Bacteroides</taxon>
    </lineage>
</organism>
<dbReference type="PANTHER" id="PTHR33295:SF8">
    <property type="entry name" value="AAA+ ATPASE DOMAIN-CONTAINING PROTEIN"/>
    <property type="match status" value="1"/>
</dbReference>
<dbReference type="EMBL" id="FQTV01000003">
    <property type="protein sequence ID" value="SHE81713.1"/>
    <property type="molecule type" value="Genomic_DNA"/>
</dbReference>
<evidence type="ECO:0000313" key="4">
    <source>
        <dbReference type="Proteomes" id="UP000184509"/>
    </source>
</evidence>
<evidence type="ECO:0000259" key="1">
    <source>
        <dbReference type="Pfam" id="PF13173"/>
    </source>
</evidence>
<reference evidence="3 4" key="1">
    <citation type="submission" date="2016-11" db="EMBL/GenBank/DDBJ databases">
        <authorList>
            <person name="Jaros S."/>
            <person name="Januszkiewicz K."/>
            <person name="Wedrychowicz H."/>
        </authorList>
    </citation>
    <scope>NUCLEOTIDE SEQUENCE [LARGE SCALE GENOMIC DNA]</scope>
    <source>
        <strain evidence="3 4">DSM 26991</strain>
    </source>
</reference>